<feature type="region of interest" description="Disordered" evidence="1">
    <location>
        <begin position="1"/>
        <end position="37"/>
    </location>
</feature>
<keyword evidence="3" id="KW-1185">Reference proteome</keyword>
<dbReference type="Proteomes" id="UP000235388">
    <property type="component" value="Unassembled WGS sequence"/>
</dbReference>
<evidence type="ECO:0000313" key="3">
    <source>
        <dbReference type="Proteomes" id="UP000235388"/>
    </source>
</evidence>
<protein>
    <submittedName>
        <fullName evidence="2">Uncharacterized protein</fullName>
    </submittedName>
</protein>
<proteinExistence type="predicted"/>
<evidence type="ECO:0000256" key="1">
    <source>
        <dbReference type="SAM" id="MobiDB-lite"/>
    </source>
</evidence>
<reference evidence="2 3" key="1">
    <citation type="submission" date="2017-11" db="EMBL/GenBank/DDBJ databases">
        <title>De novo assembly and phasing of dikaryotic genomes from two isolates of Puccinia coronata f. sp. avenae, the causal agent of oat crown rust.</title>
        <authorList>
            <person name="Miller M.E."/>
            <person name="Zhang Y."/>
            <person name="Omidvar V."/>
            <person name="Sperschneider J."/>
            <person name="Schwessinger B."/>
            <person name="Raley C."/>
            <person name="Palmer J.M."/>
            <person name="Garnica D."/>
            <person name="Upadhyaya N."/>
            <person name="Rathjen J."/>
            <person name="Taylor J.M."/>
            <person name="Park R.F."/>
            <person name="Dodds P.N."/>
            <person name="Hirsch C.D."/>
            <person name="Kianian S.F."/>
            <person name="Figueroa M."/>
        </authorList>
    </citation>
    <scope>NUCLEOTIDE SEQUENCE [LARGE SCALE GENOMIC DNA]</scope>
    <source>
        <strain evidence="2">12NC29</strain>
    </source>
</reference>
<organism evidence="2 3">
    <name type="scientific">Puccinia coronata f. sp. avenae</name>
    <dbReference type="NCBI Taxonomy" id="200324"/>
    <lineage>
        <taxon>Eukaryota</taxon>
        <taxon>Fungi</taxon>
        <taxon>Dikarya</taxon>
        <taxon>Basidiomycota</taxon>
        <taxon>Pucciniomycotina</taxon>
        <taxon>Pucciniomycetes</taxon>
        <taxon>Pucciniales</taxon>
        <taxon>Pucciniaceae</taxon>
        <taxon>Puccinia</taxon>
    </lineage>
</organism>
<dbReference type="EMBL" id="PGCJ01000557">
    <property type="protein sequence ID" value="PLW26210.1"/>
    <property type="molecule type" value="Genomic_DNA"/>
</dbReference>
<dbReference type="AlphaFoldDB" id="A0A2N5TL43"/>
<evidence type="ECO:0000313" key="2">
    <source>
        <dbReference type="EMBL" id="PLW26210.1"/>
    </source>
</evidence>
<name>A0A2N5TL43_9BASI</name>
<accession>A0A2N5TL43</accession>
<feature type="compositionally biased region" description="Polar residues" evidence="1">
    <location>
        <begin position="12"/>
        <end position="28"/>
    </location>
</feature>
<sequence>MDLHMRSPCNHYHQNLAPQPRLPQQSDQLPFHDRDTPMRPATVQQLVAQQAHPCPLLAPEPMRPATGLQVTHPPTAPQIPQHLKQPQLPIAQQPHQQMHQYYANPPHPHQLRYQQQVPYPHPQGVQPYYEQPQLNSSQYHRPYQRNRKNTWRCRYNPMANMMQMGTFFMRAERTLSRMQRLLSRGCSYRGNHWNIQPPPPAGN</sequence>
<gene>
    <name evidence="2" type="ORF">PCANC_28232</name>
</gene>
<comment type="caution">
    <text evidence="2">The sequence shown here is derived from an EMBL/GenBank/DDBJ whole genome shotgun (WGS) entry which is preliminary data.</text>
</comment>